<dbReference type="EMBL" id="BTGU01000316">
    <property type="protein sequence ID" value="GMN66350.1"/>
    <property type="molecule type" value="Genomic_DNA"/>
</dbReference>
<organism evidence="1 2">
    <name type="scientific">Ficus carica</name>
    <name type="common">Common fig</name>
    <dbReference type="NCBI Taxonomy" id="3494"/>
    <lineage>
        <taxon>Eukaryota</taxon>
        <taxon>Viridiplantae</taxon>
        <taxon>Streptophyta</taxon>
        <taxon>Embryophyta</taxon>
        <taxon>Tracheophyta</taxon>
        <taxon>Spermatophyta</taxon>
        <taxon>Magnoliopsida</taxon>
        <taxon>eudicotyledons</taxon>
        <taxon>Gunneridae</taxon>
        <taxon>Pentapetalae</taxon>
        <taxon>rosids</taxon>
        <taxon>fabids</taxon>
        <taxon>Rosales</taxon>
        <taxon>Moraceae</taxon>
        <taxon>Ficeae</taxon>
        <taxon>Ficus</taxon>
    </lineage>
</organism>
<reference evidence="1" key="1">
    <citation type="submission" date="2023-07" db="EMBL/GenBank/DDBJ databases">
        <title>draft genome sequence of fig (Ficus carica).</title>
        <authorList>
            <person name="Takahashi T."/>
            <person name="Nishimura K."/>
        </authorList>
    </citation>
    <scope>NUCLEOTIDE SEQUENCE</scope>
</reference>
<protein>
    <submittedName>
        <fullName evidence="1">Uncharacterized protein</fullName>
    </submittedName>
</protein>
<sequence length="57" mass="6328">MDKGKGLTMLCEGINVVAACKKNFFRLWNATNVNLAWVVTWDKGMEGMLYSPCSVSV</sequence>
<dbReference type="AlphaFoldDB" id="A0AA88JA22"/>
<evidence type="ECO:0000313" key="1">
    <source>
        <dbReference type="EMBL" id="GMN66350.1"/>
    </source>
</evidence>
<name>A0AA88JA22_FICCA</name>
<proteinExistence type="predicted"/>
<dbReference type="Proteomes" id="UP001187192">
    <property type="component" value="Unassembled WGS sequence"/>
</dbReference>
<evidence type="ECO:0000313" key="2">
    <source>
        <dbReference type="Proteomes" id="UP001187192"/>
    </source>
</evidence>
<comment type="caution">
    <text evidence="1">The sequence shown here is derived from an EMBL/GenBank/DDBJ whole genome shotgun (WGS) entry which is preliminary data.</text>
</comment>
<gene>
    <name evidence="1" type="ORF">TIFTF001_035426</name>
</gene>
<keyword evidence="2" id="KW-1185">Reference proteome</keyword>
<accession>A0AA88JA22</accession>